<gene>
    <name evidence="2" type="ORF">TRSC58_07707</name>
</gene>
<feature type="region of interest" description="Disordered" evidence="1">
    <location>
        <begin position="1"/>
        <end position="27"/>
    </location>
</feature>
<reference evidence="2 3" key="1">
    <citation type="submission" date="2013-07" db="EMBL/GenBank/DDBJ databases">
        <authorList>
            <person name="Stoco P.H."/>
            <person name="Wagner G."/>
            <person name="Gerber A."/>
            <person name="Zaha A."/>
            <person name="Thompson C."/>
            <person name="Bartholomeu D.C."/>
            <person name="Luckemeyer D.D."/>
            <person name="Bahia D."/>
            <person name="Loreto E."/>
            <person name="Prestes E.B."/>
            <person name="Lima F.M."/>
            <person name="Rodrigues-Luiz G."/>
            <person name="Vallejo G.A."/>
            <person name="Filho J.F."/>
            <person name="Monteiro K.M."/>
            <person name="Tyler K.M."/>
            <person name="de Almeida L.G."/>
            <person name="Ortiz M.F."/>
            <person name="Siervo M.A."/>
            <person name="de Moraes M.H."/>
            <person name="Cunha O.L."/>
            <person name="Mendonca-Neto R."/>
            <person name="Silva R."/>
            <person name="Teixeira S.M."/>
            <person name="Murta S.M."/>
            <person name="Sincero T.C."/>
            <person name="Mendes T.A."/>
            <person name="Urmenyi T.P."/>
            <person name="Silva V.G."/>
            <person name="da Rocha W.D."/>
            <person name="Andersson B."/>
            <person name="Romanha A.J."/>
            <person name="Steindel M."/>
            <person name="de Vasconcelos A.T."/>
            <person name="Grisard E.C."/>
        </authorList>
    </citation>
    <scope>NUCLEOTIDE SEQUENCE [LARGE SCALE GENOMIC DNA]</scope>
    <source>
        <strain evidence="2 3">SC58</strain>
    </source>
</reference>
<accession>A0A061IUM7</accession>
<keyword evidence="3" id="KW-1185">Reference proteome</keyword>
<proteinExistence type="predicted"/>
<protein>
    <submittedName>
        <fullName evidence="2">Uncharacterized protein</fullName>
    </submittedName>
</protein>
<evidence type="ECO:0000313" key="2">
    <source>
        <dbReference type="EMBL" id="ESL04777.1"/>
    </source>
</evidence>
<organism evidence="2 3">
    <name type="scientific">Trypanosoma rangeli SC58</name>
    <dbReference type="NCBI Taxonomy" id="429131"/>
    <lineage>
        <taxon>Eukaryota</taxon>
        <taxon>Discoba</taxon>
        <taxon>Euglenozoa</taxon>
        <taxon>Kinetoplastea</taxon>
        <taxon>Metakinetoplastina</taxon>
        <taxon>Trypanosomatida</taxon>
        <taxon>Trypanosomatidae</taxon>
        <taxon>Trypanosoma</taxon>
        <taxon>Herpetosoma</taxon>
    </lineage>
</organism>
<dbReference type="Proteomes" id="UP000031737">
    <property type="component" value="Unassembled WGS sequence"/>
</dbReference>
<dbReference type="EMBL" id="AUPL01008898">
    <property type="protein sequence ID" value="ESL04777.1"/>
    <property type="molecule type" value="Genomic_DNA"/>
</dbReference>
<evidence type="ECO:0000256" key="1">
    <source>
        <dbReference type="SAM" id="MobiDB-lite"/>
    </source>
</evidence>
<dbReference type="AlphaFoldDB" id="A0A061IUM7"/>
<dbReference type="VEuPathDB" id="TriTrypDB:TRSC58_07707"/>
<comment type="caution">
    <text evidence="2">The sequence shown here is derived from an EMBL/GenBank/DDBJ whole genome shotgun (WGS) entry which is preliminary data.</text>
</comment>
<sequence length="74" mass="8061">MGGTFLRRSPRGSAVRHRSESAETRLTTSKQKKGVLFFLFSPTSSAHEARNAQEVFTDSLAPAAAPRHGGFPLF</sequence>
<evidence type="ECO:0000313" key="3">
    <source>
        <dbReference type="Proteomes" id="UP000031737"/>
    </source>
</evidence>
<name>A0A061IUM7_TRYRA</name>